<feature type="coiled-coil region" evidence="4">
    <location>
        <begin position="309"/>
        <end position="371"/>
    </location>
</feature>
<dbReference type="InterPro" id="IPR025254">
    <property type="entry name" value="CCDC113/CCDC96_CC"/>
</dbReference>
<feature type="region of interest" description="Disordered" evidence="5">
    <location>
        <begin position="1"/>
        <end position="125"/>
    </location>
</feature>
<evidence type="ECO:0000256" key="5">
    <source>
        <dbReference type="SAM" id="MobiDB-lite"/>
    </source>
</evidence>
<dbReference type="AlphaFoldDB" id="A0A183SAQ6"/>
<dbReference type="GO" id="GO:0005930">
    <property type="term" value="C:axoneme"/>
    <property type="evidence" value="ECO:0007669"/>
    <property type="project" value="TreeGrafter"/>
</dbReference>
<evidence type="ECO:0000256" key="3">
    <source>
        <dbReference type="ARBA" id="ARBA00023273"/>
    </source>
</evidence>
<organism evidence="7">
    <name type="scientific">Schistocephalus solidus</name>
    <name type="common">Tapeworm</name>
    <dbReference type="NCBI Taxonomy" id="70667"/>
    <lineage>
        <taxon>Eukaryota</taxon>
        <taxon>Metazoa</taxon>
        <taxon>Spiralia</taxon>
        <taxon>Lophotrochozoa</taxon>
        <taxon>Platyhelminthes</taxon>
        <taxon>Cestoda</taxon>
        <taxon>Eucestoda</taxon>
        <taxon>Diphyllobothriidea</taxon>
        <taxon>Diphyllobothriidae</taxon>
        <taxon>Schistocephalus</taxon>
    </lineage>
</organism>
<keyword evidence="3" id="KW-0966">Cell projection</keyword>
<feature type="compositionally biased region" description="Basic and acidic residues" evidence="5">
    <location>
        <begin position="1"/>
        <end position="10"/>
    </location>
</feature>
<dbReference type="Pfam" id="PF13870">
    <property type="entry name" value="CCDC113_CCDC96_CC"/>
    <property type="match status" value="1"/>
</dbReference>
<dbReference type="InterPro" id="IPR051885">
    <property type="entry name" value="CC_CF"/>
</dbReference>
<keyword evidence="2 4" id="KW-0175">Coiled coil</keyword>
<reference evidence="7" key="1">
    <citation type="submission" date="2016-06" db="UniProtKB">
        <authorList>
            <consortium name="WormBaseParasite"/>
        </authorList>
    </citation>
    <scope>IDENTIFICATION</scope>
</reference>
<feature type="domain" description="CCDC113/CCDC96 coiled-coil" evidence="6">
    <location>
        <begin position="267"/>
        <end position="372"/>
    </location>
</feature>
<dbReference type="GO" id="GO:0036064">
    <property type="term" value="C:ciliary basal body"/>
    <property type="evidence" value="ECO:0007669"/>
    <property type="project" value="TreeGrafter"/>
</dbReference>
<dbReference type="PANTHER" id="PTHR15654:SF1">
    <property type="entry name" value="COILED-COIL DOMAIN-CONTAINING PROTEIN 96"/>
    <property type="match status" value="1"/>
</dbReference>
<protein>
    <submittedName>
        <fullName evidence="7">DUF4201 domain-containing protein</fullName>
    </submittedName>
</protein>
<evidence type="ECO:0000259" key="6">
    <source>
        <dbReference type="Pfam" id="PF13870"/>
    </source>
</evidence>
<comment type="subcellular location">
    <subcellularLocation>
        <location evidence="1">Cell projection</location>
        <location evidence="1">Cilium</location>
    </subcellularLocation>
</comment>
<evidence type="ECO:0000256" key="1">
    <source>
        <dbReference type="ARBA" id="ARBA00004138"/>
    </source>
</evidence>
<dbReference type="PANTHER" id="PTHR15654">
    <property type="entry name" value="COILED-COIL DOMAIN-CONTAINING PROTEIN 113-RELATED"/>
    <property type="match status" value="1"/>
</dbReference>
<accession>A0A183SAQ6</accession>
<evidence type="ECO:0000313" key="7">
    <source>
        <dbReference type="WBParaSite" id="SSLN_0000135701-mRNA-1"/>
    </source>
</evidence>
<dbReference type="GO" id="GO:0060271">
    <property type="term" value="P:cilium assembly"/>
    <property type="evidence" value="ECO:0007669"/>
    <property type="project" value="TreeGrafter"/>
</dbReference>
<feature type="compositionally biased region" description="Low complexity" evidence="5">
    <location>
        <begin position="11"/>
        <end position="26"/>
    </location>
</feature>
<proteinExistence type="predicted"/>
<evidence type="ECO:0000256" key="4">
    <source>
        <dbReference type="SAM" id="Coils"/>
    </source>
</evidence>
<feature type="compositionally biased region" description="Basic and acidic residues" evidence="5">
    <location>
        <begin position="109"/>
        <end position="125"/>
    </location>
</feature>
<sequence length="377" mass="42712">LKEDPAKTEPEAAPMEAPAEKVVPAEGQNVPDAETENLPTEITKPAEDVAEPVTDGAATKPSETLDGEIAQPQSEVIKNDEKKEDSVAQVIEEEAVDNDLGGLQDEEKENPKEDTDEKRREKEHQELLEKHKALLERRRQAGELNTQFQTKLVEYFRRKRADAAEQAVGESGGGSSLVDNTVDFNQRYSKYITTLAETRNQFLSMKQVLDAQIAELKETSRVRQNEAATSHEKVINFVVSHAKKAVSNRTGRPLNIKEYDYFFNLLAKKEKLVTDVRLESIKIQNEVNKVDAIFKSQEDLADGLHLIDFEQLKIENQTYNEKIEERNEEIGKLRRKIANTVPKITHVKEGLQSYLADNANLTHELTQTDNEAERQLR</sequence>
<name>A0A183SAQ6_SCHSO</name>
<evidence type="ECO:0000256" key="2">
    <source>
        <dbReference type="ARBA" id="ARBA00023054"/>
    </source>
</evidence>
<feature type="compositionally biased region" description="Basic and acidic residues" evidence="5">
    <location>
        <begin position="77"/>
        <end position="86"/>
    </location>
</feature>
<dbReference type="WBParaSite" id="SSLN_0000135701-mRNA-1">
    <property type="protein sequence ID" value="SSLN_0000135701-mRNA-1"/>
    <property type="gene ID" value="SSLN_0000135701"/>
</dbReference>